<keyword evidence="3" id="KW-0998">Cell outer membrane</keyword>
<evidence type="ECO:0000313" key="5">
    <source>
        <dbReference type="Proteomes" id="UP000000442"/>
    </source>
</evidence>
<evidence type="ECO:0000256" key="1">
    <source>
        <dbReference type="ARBA" id="ARBA00004442"/>
    </source>
</evidence>
<dbReference type="Gene3D" id="2.40.170.20">
    <property type="entry name" value="TonB-dependent receptor, beta-barrel domain"/>
    <property type="match status" value="1"/>
</dbReference>
<keyword evidence="2" id="KW-0472">Membrane</keyword>
<keyword evidence="5" id="KW-1185">Reference proteome</keyword>
<organism evidence="4 5">
    <name type="scientific">Desulforapulum autotrophicum (strain ATCC 43914 / DSM 3382 / VKM B-1955 / HRM2)</name>
    <name type="common">Desulfobacterium autotrophicum</name>
    <dbReference type="NCBI Taxonomy" id="177437"/>
    <lineage>
        <taxon>Bacteria</taxon>
        <taxon>Pseudomonadati</taxon>
        <taxon>Thermodesulfobacteriota</taxon>
        <taxon>Desulfobacteria</taxon>
        <taxon>Desulfobacterales</taxon>
        <taxon>Desulfobacteraceae</taxon>
        <taxon>Desulforapulum</taxon>
    </lineage>
</organism>
<dbReference type="GO" id="GO:0009279">
    <property type="term" value="C:cell outer membrane"/>
    <property type="evidence" value="ECO:0007669"/>
    <property type="project" value="UniProtKB-SubCell"/>
</dbReference>
<name>C0Q9D9_DESAH</name>
<dbReference type="OrthoDB" id="9910357at2"/>
<evidence type="ECO:0000313" key="4">
    <source>
        <dbReference type="EMBL" id="ACN14503.1"/>
    </source>
</evidence>
<dbReference type="HOGENOM" id="CLU_2117037_0_0_7"/>
<sequence>MGVINYRPLEELNLTLSGSYTTSDGGMDALSDYSALCNQLTDMVSYSYDLSTVHTYSDLDITQKEVSFQAAYRLDDNFTLGAGISYMRYDDSEPYLYDGSGDVYYVSFGLSYTP</sequence>
<dbReference type="Proteomes" id="UP000000442">
    <property type="component" value="Chromosome"/>
</dbReference>
<dbReference type="SUPFAM" id="SSF56935">
    <property type="entry name" value="Porins"/>
    <property type="match status" value="1"/>
</dbReference>
<proteinExistence type="predicted"/>
<protein>
    <submittedName>
        <fullName evidence="4">Uncharacterized protein</fullName>
    </submittedName>
</protein>
<dbReference type="KEGG" id="dat:HRM2_13940"/>
<dbReference type="AlphaFoldDB" id="C0Q9D9"/>
<comment type="subcellular location">
    <subcellularLocation>
        <location evidence="1">Cell outer membrane</location>
    </subcellularLocation>
</comment>
<accession>C0Q9D9</accession>
<reference evidence="4 5" key="1">
    <citation type="journal article" date="2009" name="Environ. Microbiol.">
        <title>Genome sequence of Desulfobacterium autotrophicum HRM2, a marine sulfate reducer oxidizing organic carbon completely to carbon dioxide.</title>
        <authorList>
            <person name="Strittmatter A.W."/>
            <person name="Liesegang H."/>
            <person name="Rabus R."/>
            <person name="Decker I."/>
            <person name="Amann J."/>
            <person name="Andres S."/>
            <person name="Henne A."/>
            <person name="Fricke W.F."/>
            <person name="Martinez-Arias R."/>
            <person name="Bartels D."/>
            <person name="Goesmann A."/>
            <person name="Krause L."/>
            <person name="Puehler A."/>
            <person name="Klenk H.P."/>
            <person name="Richter M."/>
            <person name="Schuler M."/>
            <person name="Gloeckner F.O."/>
            <person name="Meyerdierks A."/>
            <person name="Gottschalk G."/>
            <person name="Amann R."/>
        </authorList>
    </citation>
    <scope>NUCLEOTIDE SEQUENCE [LARGE SCALE GENOMIC DNA]</scope>
    <source>
        <strain evidence="5">ATCC 43914 / DSM 3382 / HRM2</strain>
    </source>
</reference>
<evidence type="ECO:0000256" key="3">
    <source>
        <dbReference type="ARBA" id="ARBA00023237"/>
    </source>
</evidence>
<gene>
    <name evidence="4" type="ordered locus">HRM2_13940</name>
</gene>
<dbReference type="InterPro" id="IPR036942">
    <property type="entry name" value="Beta-barrel_TonB_sf"/>
</dbReference>
<dbReference type="EMBL" id="CP001087">
    <property type="protein sequence ID" value="ACN14503.1"/>
    <property type="molecule type" value="Genomic_DNA"/>
</dbReference>
<evidence type="ECO:0000256" key="2">
    <source>
        <dbReference type="ARBA" id="ARBA00023136"/>
    </source>
</evidence>